<evidence type="ECO:0000256" key="8">
    <source>
        <dbReference type="SAM" id="SignalP"/>
    </source>
</evidence>
<dbReference type="PANTHER" id="PTHR33577:SF19">
    <property type="entry name" value="HEME HALOPEROXIDASE FAMILY PROFILE DOMAIN-CONTAINING PROTEIN-RELATED"/>
    <property type="match status" value="1"/>
</dbReference>
<keyword evidence="5" id="KW-0560">Oxidoreductase</keyword>
<dbReference type="PROSITE" id="PS51405">
    <property type="entry name" value="HEME_HALOPEROXIDASE"/>
    <property type="match status" value="1"/>
</dbReference>
<keyword evidence="6" id="KW-0408">Iron</keyword>
<dbReference type="OrthoDB" id="407298at2759"/>
<dbReference type="Pfam" id="PF01328">
    <property type="entry name" value="Peroxidase_2"/>
    <property type="match status" value="1"/>
</dbReference>
<accession>A0A0B4ETS2</accession>
<comment type="caution">
    <text evidence="10">The sequence shown here is derived from an EMBL/GenBank/DDBJ whole genome shotgun (WGS) entry which is preliminary data.</text>
</comment>
<evidence type="ECO:0000256" key="6">
    <source>
        <dbReference type="ARBA" id="ARBA00023004"/>
    </source>
</evidence>
<dbReference type="VEuPathDB" id="FungiDB:MAN_09243"/>
<sequence>MKLSNILFSILLPVGVRGMVNGLPGSEYRAPEGHDFIPAGRNDSRSPCPWLNALANHGYLPRNGRNITRKLVEEGFSKTFNFVPGTLEGPTAGAITTGKRGNGTFDLEDTVKHNVVEHDGSMSRNDEAIGNSLVFDPVIWNRTRSHFKSDTISLRDIAVARLDRFATAKTLNPQFDMSGDSLANTFVNHAVWQLSFGDRVEGNANTLFTRVIFGKVVLEEERLPFKEGFVRPCQPITGSDIANMVGKIQKAAVEVGMSSIPNLAYCS</sequence>
<keyword evidence="11" id="KW-1185">Reference proteome</keyword>
<dbReference type="AlphaFoldDB" id="A0A0B4ETS2"/>
<organism evidence="10 11">
    <name type="scientific">Metarhizium anisopliae (strain ARSEF 549)</name>
    <dbReference type="NCBI Taxonomy" id="3151832"/>
    <lineage>
        <taxon>Eukaryota</taxon>
        <taxon>Fungi</taxon>
        <taxon>Dikarya</taxon>
        <taxon>Ascomycota</taxon>
        <taxon>Pezizomycotina</taxon>
        <taxon>Sordariomycetes</taxon>
        <taxon>Hypocreomycetidae</taxon>
        <taxon>Hypocreales</taxon>
        <taxon>Clavicipitaceae</taxon>
        <taxon>Metarhizium</taxon>
    </lineage>
</organism>
<keyword evidence="4" id="KW-0479">Metal-binding</keyword>
<dbReference type="HOGENOM" id="CLU_050230_0_2_1"/>
<keyword evidence="3" id="KW-0349">Heme</keyword>
<dbReference type="SUPFAM" id="SSF47571">
    <property type="entry name" value="Cloroperoxidase"/>
    <property type="match status" value="1"/>
</dbReference>
<dbReference type="EMBL" id="AZNF01000015">
    <property type="protein sequence ID" value="KID61478.1"/>
    <property type="molecule type" value="Genomic_DNA"/>
</dbReference>
<feature type="non-terminal residue" evidence="10">
    <location>
        <position position="1"/>
    </location>
</feature>
<evidence type="ECO:0000259" key="9">
    <source>
        <dbReference type="PROSITE" id="PS51405"/>
    </source>
</evidence>
<dbReference type="GO" id="GO:0046872">
    <property type="term" value="F:metal ion binding"/>
    <property type="evidence" value="ECO:0007669"/>
    <property type="project" value="UniProtKB-KW"/>
</dbReference>
<keyword evidence="8" id="KW-0732">Signal</keyword>
<evidence type="ECO:0000256" key="3">
    <source>
        <dbReference type="ARBA" id="ARBA00022617"/>
    </source>
</evidence>
<evidence type="ECO:0000313" key="10">
    <source>
        <dbReference type="EMBL" id="KID61478.1"/>
    </source>
</evidence>
<evidence type="ECO:0000313" key="11">
    <source>
        <dbReference type="Proteomes" id="UP000031186"/>
    </source>
</evidence>
<dbReference type="Gene3D" id="1.10.489.10">
    <property type="entry name" value="Chloroperoxidase-like"/>
    <property type="match status" value="1"/>
</dbReference>
<name>A0A0B4ETS2_METAF</name>
<dbReference type="InterPro" id="IPR000028">
    <property type="entry name" value="Chloroperoxidase"/>
</dbReference>
<evidence type="ECO:0000256" key="5">
    <source>
        <dbReference type="ARBA" id="ARBA00023002"/>
    </source>
</evidence>
<dbReference type="GO" id="GO:0004601">
    <property type="term" value="F:peroxidase activity"/>
    <property type="evidence" value="ECO:0007669"/>
    <property type="project" value="UniProtKB-KW"/>
</dbReference>
<gene>
    <name evidence="10" type="ORF">MAN_09243</name>
</gene>
<dbReference type="PANTHER" id="PTHR33577">
    <property type="entry name" value="STERIGMATOCYSTIN BIOSYNTHESIS PEROXIDASE STCC-RELATED"/>
    <property type="match status" value="1"/>
</dbReference>
<dbReference type="Proteomes" id="UP000031186">
    <property type="component" value="Unassembled WGS sequence"/>
</dbReference>
<comment type="similarity">
    <text evidence="7">Belongs to the chloroperoxidase family.</text>
</comment>
<protein>
    <submittedName>
        <fullName evidence="10">Chloroperoxidase</fullName>
    </submittedName>
</protein>
<proteinExistence type="inferred from homology"/>
<feature type="chain" id="PRO_5002101995" evidence="8">
    <location>
        <begin position="19"/>
        <end position="267"/>
    </location>
</feature>
<dbReference type="InterPro" id="IPR036851">
    <property type="entry name" value="Chloroperoxidase-like_sf"/>
</dbReference>
<comment type="cofactor">
    <cofactor evidence="1">
        <name>heme b</name>
        <dbReference type="ChEBI" id="CHEBI:60344"/>
    </cofactor>
</comment>
<keyword evidence="2" id="KW-0575">Peroxidase</keyword>
<feature type="domain" description="Heme haloperoxidase family profile" evidence="9">
    <location>
        <begin position="32"/>
        <end position="243"/>
    </location>
</feature>
<evidence type="ECO:0000256" key="2">
    <source>
        <dbReference type="ARBA" id="ARBA00022559"/>
    </source>
</evidence>
<reference evidence="10 11" key="1">
    <citation type="journal article" date="2014" name="Proc. Natl. Acad. Sci. U.S.A.">
        <title>Trajectory and genomic determinants of fungal-pathogen speciation and host adaptation.</title>
        <authorList>
            <person name="Hu X."/>
            <person name="Xiao G."/>
            <person name="Zheng P."/>
            <person name="Shang Y."/>
            <person name="Su Y."/>
            <person name="Zhang X."/>
            <person name="Liu X."/>
            <person name="Zhan S."/>
            <person name="St Leger R.J."/>
            <person name="Wang C."/>
        </authorList>
    </citation>
    <scope>NUCLEOTIDE SEQUENCE [LARGE SCALE GENOMIC DNA]</scope>
    <source>
        <strain evidence="10 11">ARSEF 549</strain>
    </source>
</reference>
<evidence type="ECO:0000256" key="7">
    <source>
        <dbReference type="ARBA" id="ARBA00025795"/>
    </source>
</evidence>
<feature type="signal peptide" evidence="8">
    <location>
        <begin position="1"/>
        <end position="18"/>
    </location>
</feature>
<evidence type="ECO:0000256" key="4">
    <source>
        <dbReference type="ARBA" id="ARBA00022723"/>
    </source>
</evidence>
<evidence type="ECO:0000256" key="1">
    <source>
        <dbReference type="ARBA" id="ARBA00001970"/>
    </source>
</evidence>